<dbReference type="HOGENOM" id="CLU_2517055_0_0_1"/>
<proteinExistence type="predicted"/>
<name>M1DW70_SOLTU</name>
<dbReference type="AlphaFoldDB" id="M1DW70"/>
<dbReference type="Gramene" id="PGSC0003DMT400095388">
    <property type="protein sequence ID" value="PGSC0003DMT400095388"/>
    <property type="gene ID" value="PGSC0003DMG400044959"/>
</dbReference>
<keyword evidence="2" id="KW-1185">Reference proteome</keyword>
<dbReference type="PaxDb" id="4113-PGSC0003DMT400095388"/>
<sequence>MKVKAFIFPQDFMVLECEVDFKVPSSNGDHSLRSDMLIDLNDDENPKVHIEEYGIEALAMVIMNFDWENIAECKYMDSLTRIGLY</sequence>
<reference evidence="1" key="2">
    <citation type="submission" date="2015-06" db="UniProtKB">
        <authorList>
            <consortium name="EnsemblPlants"/>
        </authorList>
    </citation>
    <scope>IDENTIFICATION</scope>
    <source>
        <strain evidence="1">DM1-3 516 R44</strain>
    </source>
</reference>
<dbReference type="Proteomes" id="UP000011115">
    <property type="component" value="Unassembled WGS sequence"/>
</dbReference>
<dbReference type="InParanoid" id="M1DW70"/>
<reference evidence="2" key="1">
    <citation type="journal article" date="2011" name="Nature">
        <title>Genome sequence and analysis of the tuber crop potato.</title>
        <authorList>
            <consortium name="The Potato Genome Sequencing Consortium"/>
        </authorList>
    </citation>
    <scope>NUCLEOTIDE SEQUENCE [LARGE SCALE GENOMIC DNA]</scope>
    <source>
        <strain evidence="2">cv. DM1-3 516 R44</strain>
    </source>
</reference>
<accession>M1DW70</accession>
<dbReference type="EnsemblPlants" id="PGSC0003DMT400095388">
    <property type="protein sequence ID" value="PGSC0003DMT400095388"/>
    <property type="gene ID" value="PGSC0003DMG400044959"/>
</dbReference>
<evidence type="ECO:0000313" key="2">
    <source>
        <dbReference type="Proteomes" id="UP000011115"/>
    </source>
</evidence>
<protein>
    <submittedName>
        <fullName evidence="1">Uncharacterized protein</fullName>
    </submittedName>
</protein>
<organism evidence="1 2">
    <name type="scientific">Solanum tuberosum</name>
    <name type="common">Potato</name>
    <dbReference type="NCBI Taxonomy" id="4113"/>
    <lineage>
        <taxon>Eukaryota</taxon>
        <taxon>Viridiplantae</taxon>
        <taxon>Streptophyta</taxon>
        <taxon>Embryophyta</taxon>
        <taxon>Tracheophyta</taxon>
        <taxon>Spermatophyta</taxon>
        <taxon>Magnoliopsida</taxon>
        <taxon>eudicotyledons</taxon>
        <taxon>Gunneridae</taxon>
        <taxon>Pentapetalae</taxon>
        <taxon>asterids</taxon>
        <taxon>lamiids</taxon>
        <taxon>Solanales</taxon>
        <taxon>Solanaceae</taxon>
        <taxon>Solanoideae</taxon>
        <taxon>Solaneae</taxon>
        <taxon>Solanum</taxon>
    </lineage>
</organism>
<evidence type="ECO:0000313" key="1">
    <source>
        <dbReference type="EnsemblPlants" id="PGSC0003DMT400095388"/>
    </source>
</evidence>